<evidence type="ECO:0000313" key="2">
    <source>
        <dbReference type="EMBL" id="MEJ2905652.1"/>
    </source>
</evidence>
<dbReference type="SUPFAM" id="SSF51182">
    <property type="entry name" value="RmlC-like cupins"/>
    <property type="match status" value="1"/>
</dbReference>
<dbReference type="RefSeq" id="WP_337718041.1">
    <property type="nucleotide sequence ID" value="NZ_JBBEUB010000014.1"/>
</dbReference>
<dbReference type="Proteomes" id="UP001378956">
    <property type="component" value="Unassembled WGS sequence"/>
</dbReference>
<dbReference type="InterPro" id="IPR011051">
    <property type="entry name" value="RmlC_Cupin_sf"/>
</dbReference>
<name>A0ABU8NTQ5_9SPHI</name>
<reference evidence="2 3" key="1">
    <citation type="submission" date="2024-03" db="EMBL/GenBank/DDBJ databases">
        <title>Sequence of Lycoming College Course Isolates.</title>
        <authorList>
            <person name="Plotts O."/>
            <person name="Newman J."/>
        </authorList>
    </citation>
    <scope>NUCLEOTIDE SEQUENCE [LARGE SCALE GENOMIC DNA]</scope>
    <source>
        <strain evidence="2 3">CJB-3</strain>
    </source>
</reference>
<dbReference type="InterPro" id="IPR014710">
    <property type="entry name" value="RmlC-like_jellyroll"/>
</dbReference>
<organism evidence="2 3">
    <name type="scientific">Pedobacter panaciterrae</name>
    <dbReference type="NCBI Taxonomy" id="363849"/>
    <lineage>
        <taxon>Bacteria</taxon>
        <taxon>Pseudomonadati</taxon>
        <taxon>Bacteroidota</taxon>
        <taxon>Sphingobacteriia</taxon>
        <taxon>Sphingobacteriales</taxon>
        <taxon>Sphingobacteriaceae</taxon>
        <taxon>Pedobacter</taxon>
    </lineage>
</organism>
<proteinExistence type="predicted"/>
<sequence length="141" mass="16438">MKVQVLNGGKHVDSRGRLDHVNDFDMSEVKRMYLITHIDPSVKRGWRAHKLEQRWFYVVEGSFEVSLVKIDDWVNPNPDLQLEVYVLSADKPQVLHVPVGYATGFKALERDAKFIVYADFGIENAVNDNYQYPSDYFTNWK</sequence>
<dbReference type="Gene3D" id="2.60.120.10">
    <property type="entry name" value="Jelly Rolls"/>
    <property type="match status" value="1"/>
</dbReference>
<accession>A0ABU8NTQ5</accession>
<evidence type="ECO:0000313" key="3">
    <source>
        <dbReference type="Proteomes" id="UP001378956"/>
    </source>
</evidence>
<dbReference type="InterPro" id="IPR008894">
    <property type="entry name" value="QdtA_cupin_dom"/>
</dbReference>
<keyword evidence="3" id="KW-1185">Reference proteome</keyword>
<protein>
    <submittedName>
        <fullName evidence="2">WxcM-like domain-containing protein</fullName>
    </submittedName>
</protein>
<dbReference type="EMBL" id="JBBEUB010000014">
    <property type="protein sequence ID" value="MEJ2905652.1"/>
    <property type="molecule type" value="Genomic_DNA"/>
</dbReference>
<evidence type="ECO:0000259" key="1">
    <source>
        <dbReference type="Pfam" id="PF05523"/>
    </source>
</evidence>
<comment type="caution">
    <text evidence="2">The sequence shown here is derived from an EMBL/GenBank/DDBJ whole genome shotgun (WGS) entry which is preliminary data.</text>
</comment>
<gene>
    <name evidence="2" type="ORF">WAE58_24625</name>
</gene>
<feature type="domain" description="Sugar 3,4-ketoisomerase QdtA cupin" evidence="1">
    <location>
        <begin position="8"/>
        <end position="120"/>
    </location>
</feature>
<dbReference type="Pfam" id="PF05523">
    <property type="entry name" value="FdtA"/>
    <property type="match status" value="1"/>
</dbReference>